<dbReference type="Proteomes" id="UP000298493">
    <property type="component" value="Unassembled WGS sequence"/>
</dbReference>
<dbReference type="EMBL" id="SNSC02000009">
    <property type="protein sequence ID" value="TID21443.1"/>
    <property type="molecule type" value="Genomic_DNA"/>
</dbReference>
<comment type="caution">
    <text evidence="3">The sequence shown here is derived from an EMBL/GenBank/DDBJ whole genome shotgun (WGS) entry which is preliminary data.</text>
</comment>
<evidence type="ECO:0000256" key="1">
    <source>
        <dbReference type="SAM" id="MobiDB-lite"/>
    </source>
</evidence>
<keyword evidence="2" id="KW-0732">Signal</keyword>
<protein>
    <submittedName>
        <fullName evidence="3">Uncharacterized protein</fullName>
    </submittedName>
</protein>
<accession>A0A4Z1P209</accession>
<feature type="compositionally biased region" description="Acidic residues" evidence="1">
    <location>
        <begin position="103"/>
        <end position="124"/>
    </location>
</feature>
<dbReference type="AlphaFoldDB" id="A0A4Z1P209"/>
<evidence type="ECO:0000313" key="3">
    <source>
        <dbReference type="EMBL" id="TID21443.1"/>
    </source>
</evidence>
<feature type="region of interest" description="Disordered" evidence="1">
    <location>
        <begin position="29"/>
        <end position="55"/>
    </location>
</feature>
<keyword evidence="4" id="KW-1185">Reference proteome</keyword>
<proteinExistence type="predicted"/>
<gene>
    <name evidence="3" type="ORF">E6O75_ATG04838</name>
</gene>
<evidence type="ECO:0000256" key="2">
    <source>
        <dbReference type="SAM" id="SignalP"/>
    </source>
</evidence>
<feature type="region of interest" description="Disordered" evidence="1">
    <location>
        <begin position="81"/>
        <end position="124"/>
    </location>
</feature>
<feature type="compositionally biased region" description="Low complexity" evidence="1">
    <location>
        <begin position="81"/>
        <end position="102"/>
    </location>
</feature>
<name>A0A4Z1P209_9PEZI</name>
<feature type="chain" id="PRO_5021446327" evidence="2">
    <location>
        <begin position="23"/>
        <end position="313"/>
    </location>
</feature>
<feature type="signal peptide" evidence="2">
    <location>
        <begin position="1"/>
        <end position="22"/>
    </location>
</feature>
<sequence length="313" mass="34358">MYIKSSLMALLAVLAAAAPASMTSVVTTLPDTPPTSTSSTSTFSTSTSSTSTSPASTVLTNIVATEVPTIWFIPANTPLTSASPTSTSSTSTSPTSTASTNTDSDENDEESSEDDTQTPDYSDEYYWDEIEDRQFIIMSYQPDYVKNTSSVIHKSVVHASGNDALAVNESLETSCVPGADCSLVHNETVFSLNSRTGRLRLDSLARTQDVFFEEDGEMEYPRVDHEYYDEKYGVTRLQGGWTHEPSTTIDGAGILKFDQRGFYCCDMDPVWPKWVIYADMSLIKERPEGRCFQVDLITFPPKSNARPYAYGIS</sequence>
<organism evidence="3 4">
    <name type="scientific">Venturia nashicola</name>
    <dbReference type="NCBI Taxonomy" id="86259"/>
    <lineage>
        <taxon>Eukaryota</taxon>
        <taxon>Fungi</taxon>
        <taxon>Dikarya</taxon>
        <taxon>Ascomycota</taxon>
        <taxon>Pezizomycotina</taxon>
        <taxon>Dothideomycetes</taxon>
        <taxon>Pleosporomycetidae</taxon>
        <taxon>Venturiales</taxon>
        <taxon>Venturiaceae</taxon>
        <taxon>Venturia</taxon>
    </lineage>
</organism>
<reference evidence="3 4" key="1">
    <citation type="submission" date="2019-04" db="EMBL/GenBank/DDBJ databases">
        <title>High contiguity whole genome sequence and gene annotation resource for two Venturia nashicola isolates.</title>
        <authorList>
            <person name="Prokchorchik M."/>
            <person name="Won K."/>
            <person name="Lee Y."/>
            <person name="Choi E.D."/>
            <person name="Segonzac C."/>
            <person name="Sohn K.H."/>
        </authorList>
    </citation>
    <scope>NUCLEOTIDE SEQUENCE [LARGE SCALE GENOMIC DNA]</scope>
    <source>
        <strain evidence="3 4">PRI2</strain>
    </source>
</reference>
<evidence type="ECO:0000313" key="4">
    <source>
        <dbReference type="Proteomes" id="UP000298493"/>
    </source>
</evidence>